<proteinExistence type="predicted"/>
<evidence type="ECO:0000313" key="5">
    <source>
        <dbReference type="Proteomes" id="UP000250275"/>
    </source>
</evidence>
<dbReference type="EMBL" id="KQ763209">
    <property type="protein sequence ID" value="OAD55146.1"/>
    <property type="molecule type" value="Genomic_DNA"/>
</dbReference>
<gene>
    <name evidence="4" type="ORF">WN48_05472</name>
</gene>
<feature type="region of interest" description="Disordered" evidence="1">
    <location>
        <begin position="134"/>
        <end position="156"/>
    </location>
</feature>
<reference evidence="4 5" key="1">
    <citation type="submission" date="2015-07" db="EMBL/GenBank/DDBJ databases">
        <title>The genome of Eufriesea mexicana.</title>
        <authorList>
            <person name="Pan H."/>
            <person name="Kapheim K."/>
        </authorList>
    </citation>
    <scope>NUCLEOTIDE SEQUENCE [LARGE SCALE GENOMIC DNA]</scope>
    <source>
        <strain evidence="4">0111107269</strain>
        <tissue evidence="4">Whole body</tissue>
    </source>
</reference>
<keyword evidence="2" id="KW-0472">Membrane</keyword>
<dbReference type="Proteomes" id="UP000250275">
    <property type="component" value="Unassembled WGS sequence"/>
</dbReference>
<dbReference type="AlphaFoldDB" id="A0A310SMH2"/>
<sequence>MSLFVMQNFHGLTLFILLISILTLSISDEIKTDGSKSLMPTSNPRFIDGDSKTEHRTLSSSIHFTRESVNSIEILNRNIATPSVAGEGGPIFIVSTTEQTSTTSHLINTVSNSNVQSNLTKEEDNASYVKRRKNTSKIVSRKGAENEATPSVERTSDDVKPVIESSTIANIVHTNEKVDINVNNSKSNITDKHISNVPNTTVNSILHLINITQQKLSTNAPITASSTQEHKPKPTATVIGPNSDKQASIPHIKGSRLGMPKKIDYVLPVIITLIALPVLGAIIFMVYKQGRDCWDKRHYRRMDFLIDGMYND</sequence>
<evidence type="ECO:0000313" key="4">
    <source>
        <dbReference type="EMBL" id="OAD55146.1"/>
    </source>
</evidence>
<feature type="transmembrane region" description="Helical" evidence="2">
    <location>
        <begin position="265"/>
        <end position="287"/>
    </location>
</feature>
<keyword evidence="2" id="KW-0812">Transmembrane</keyword>
<feature type="signal peptide" evidence="3">
    <location>
        <begin position="1"/>
        <end position="27"/>
    </location>
</feature>
<name>A0A310SMH2_9HYME</name>
<protein>
    <submittedName>
        <fullName evidence="4">Uncharacterized protein</fullName>
    </submittedName>
</protein>
<keyword evidence="2" id="KW-1133">Transmembrane helix</keyword>
<feature type="chain" id="PRO_5016436794" evidence="3">
    <location>
        <begin position="28"/>
        <end position="312"/>
    </location>
</feature>
<evidence type="ECO:0000256" key="3">
    <source>
        <dbReference type="SAM" id="SignalP"/>
    </source>
</evidence>
<keyword evidence="5" id="KW-1185">Reference proteome</keyword>
<keyword evidence="3" id="KW-0732">Signal</keyword>
<accession>A0A310SMH2</accession>
<evidence type="ECO:0000256" key="2">
    <source>
        <dbReference type="SAM" id="Phobius"/>
    </source>
</evidence>
<evidence type="ECO:0000256" key="1">
    <source>
        <dbReference type="SAM" id="MobiDB-lite"/>
    </source>
</evidence>
<organism evidence="4 5">
    <name type="scientific">Eufriesea mexicana</name>
    <dbReference type="NCBI Taxonomy" id="516756"/>
    <lineage>
        <taxon>Eukaryota</taxon>
        <taxon>Metazoa</taxon>
        <taxon>Ecdysozoa</taxon>
        <taxon>Arthropoda</taxon>
        <taxon>Hexapoda</taxon>
        <taxon>Insecta</taxon>
        <taxon>Pterygota</taxon>
        <taxon>Neoptera</taxon>
        <taxon>Endopterygota</taxon>
        <taxon>Hymenoptera</taxon>
        <taxon>Apocrita</taxon>
        <taxon>Aculeata</taxon>
        <taxon>Apoidea</taxon>
        <taxon>Anthophila</taxon>
        <taxon>Apidae</taxon>
        <taxon>Eufriesea</taxon>
    </lineage>
</organism>
<feature type="region of interest" description="Disordered" evidence="1">
    <location>
        <begin position="223"/>
        <end position="245"/>
    </location>
</feature>
<dbReference type="OrthoDB" id="10071013at2759"/>